<reference evidence="2 3" key="1">
    <citation type="journal article" date="2003" name="Nature">
        <title>Unique physiological and pathogenic features of Leptospira interrogans revealed by whole-genome sequencing.</title>
        <authorList>
            <person name="Ren S.X."/>
            <person name="Fu G."/>
            <person name="Jiang X.G."/>
            <person name="Zeng R."/>
            <person name="Miao Y.G."/>
            <person name="Xu H."/>
            <person name="Zhang Y.X."/>
            <person name="Xiong H."/>
            <person name="Lu G."/>
            <person name="Lu L.F."/>
            <person name="Jiang H.Q."/>
            <person name="Jia J."/>
            <person name="Tu Y.F."/>
            <person name="Jiang J.X."/>
            <person name="Gu W.Y."/>
            <person name="Zhang Y.Q."/>
            <person name="Cai Z."/>
            <person name="Sheng H.H."/>
            <person name="Yin H.F."/>
            <person name="Zhang Y."/>
            <person name="Zhu G.F."/>
            <person name="Wan M."/>
            <person name="Huang H.L."/>
            <person name="Qian Z."/>
            <person name="Wang S.Y."/>
            <person name="Ma W."/>
            <person name="Yao Z.J."/>
            <person name="Shen Y."/>
            <person name="Qiang B.Q."/>
            <person name="Xia Q.C."/>
            <person name="Guo X.K."/>
            <person name="Danchin A."/>
            <person name="Saint Girons I."/>
            <person name="Somerville R.L."/>
            <person name="Wen Y.M."/>
            <person name="Shi M.H."/>
            <person name="Chen Z."/>
            <person name="Xu J.G."/>
            <person name="Zhao G.P."/>
        </authorList>
    </citation>
    <scope>NUCLEOTIDE SEQUENCE [LARGE SCALE GENOMIC DNA]</scope>
    <source>
        <strain evidence="2 3">56601</strain>
    </source>
</reference>
<feature type="region of interest" description="Disordered" evidence="1">
    <location>
        <begin position="42"/>
        <end position="73"/>
    </location>
</feature>
<evidence type="ECO:0000256" key="1">
    <source>
        <dbReference type="SAM" id="MobiDB-lite"/>
    </source>
</evidence>
<dbReference type="AlphaFoldDB" id="D4YVZ6"/>
<organism evidence="2 3">
    <name type="scientific">Leptospira interrogans serogroup Icterohaemorrhagiae serovar Lai (strain 56601)</name>
    <dbReference type="NCBI Taxonomy" id="189518"/>
    <lineage>
        <taxon>Bacteria</taxon>
        <taxon>Pseudomonadati</taxon>
        <taxon>Spirochaetota</taxon>
        <taxon>Spirochaetia</taxon>
        <taxon>Leptospirales</taxon>
        <taxon>Leptospiraceae</taxon>
        <taxon>Leptospira</taxon>
    </lineage>
</organism>
<dbReference type="KEGG" id="lil:LA_3517a"/>
<accession>D4YVZ6</accession>
<dbReference type="EnsemblBacteria" id="ADE44222">
    <property type="protein sequence ID" value="ADE44222"/>
    <property type="gene ID" value="LA_3517a"/>
</dbReference>
<dbReference type="HOGENOM" id="CLU_1426406_0_0_12"/>
<dbReference type="InParanoid" id="D4YVZ6"/>
<protein>
    <submittedName>
        <fullName evidence="2">Uncharacterized protein</fullName>
    </submittedName>
</protein>
<gene>
    <name evidence="2" type="ORF">LA_3517a</name>
</gene>
<dbReference type="AntiFam" id="ANF00049">
    <property type="entry name" value="Contained within insertion sequence ISlin1"/>
</dbReference>
<sequence length="190" mass="21569">MNSTERAFYGSPFWAPKGTFFKCSDKNKSFYLQKVCFSDREKFSTPPKNRENSTQRFPMGRVGNSTQRFPMGRVGNSAQRFPMGRVGNSAQRFPMGRVGNSAQRFPMGRVGNSAQRFPMGRVGKLSTTLSYGSRWKTQHNAFLWVALENSAQRFPMGRVGKLSTTLSYGSRCGVGTKFYRRFCRNSDDRS</sequence>
<keyword evidence="3" id="KW-1185">Reference proteome</keyword>
<evidence type="ECO:0000313" key="2">
    <source>
        <dbReference type="EMBL" id="ADE44222.1"/>
    </source>
</evidence>
<dbReference type="STRING" id="189518.LA_3517a"/>
<dbReference type="EMBL" id="AE010300">
    <property type="protein sequence ID" value="ADE44222.1"/>
    <property type="molecule type" value="Genomic_DNA"/>
</dbReference>
<feature type="compositionally biased region" description="Basic and acidic residues" evidence="1">
    <location>
        <begin position="42"/>
        <end position="53"/>
    </location>
</feature>
<evidence type="ECO:0000313" key="3">
    <source>
        <dbReference type="Proteomes" id="UP000001408"/>
    </source>
</evidence>
<dbReference type="PaxDb" id="189518-LA_3517a"/>
<dbReference type="Proteomes" id="UP000001408">
    <property type="component" value="Chromosome I"/>
</dbReference>
<proteinExistence type="predicted"/>
<name>D4YVZ6_LEPIN</name>